<comment type="subcellular location">
    <subcellularLocation>
        <location evidence="2 15">Cytoplasm</location>
    </subcellularLocation>
</comment>
<dbReference type="PANTHER" id="PTHR11207:SF0">
    <property type="entry name" value="RIBONUCLEASE 3"/>
    <property type="match status" value="1"/>
</dbReference>
<dbReference type="GO" id="GO:0003725">
    <property type="term" value="F:double-stranded RNA binding"/>
    <property type="evidence" value="ECO:0007669"/>
    <property type="project" value="TreeGrafter"/>
</dbReference>
<dbReference type="PANTHER" id="PTHR11207">
    <property type="entry name" value="RIBONUCLEASE III"/>
    <property type="match status" value="1"/>
</dbReference>
<keyword evidence="11 15" id="KW-0255">Endonuclease</keyword>
<feature type="active site" evidence="15">
    <location>
        <position position="43"/>
    </location>
</feature>
<dbReference type="PROSITE" id="PS00517">
    <property type="entry name" value="RNASE_3_1"/>
    <property type="match status" value="1"/>
</dbReference>
<keyword evidence="15" id="KW-0699">rRNA-binding</keyword>
<dbReference type="GO" id="GO:0042802">
    <property type="term" value="F:identical protein binding"/>
    <property type="evidence" value="ECO:0007669"/>
    <property type="project" value="UniProtKB-ARBA"/>
</dbReference>
<protein>
    <recommendedName>
        <fullName evidence="15">Ribonuclease 3</fullName>
        <ecNumber evidence="15">3.1.26.3</ecNumber>
    </recommendedName>
    <alternativeName>
        <fullName evidence="15">Ribonuclease III</fullName>
        <shortName evidence="15">RNase III</shortName>
    </alternativeName>
</protein>
<keyword evidence="13 15" id="KW-0460">Magnesium</keyword>
<evidence type="ECO:0000256" key="4">
    <source>
        <dbReference type="ARBA" id="ARBA00011738"/>
    </source>
</evidence>
<keyword evidence="5 15" id="KW-0963">Cytoplasm</keyword>
<keyword evidence="14 15" id="KW-0694">RNA-binding</keyword>
<dbReference type="SMART" id="SM00358">
    <property type="entry name" value="DSRM"/>
    <property type="match status" value="1"/>
</dbReference>
<sequence>MADLNKLCRIIGYQFNDISHLQLAMTHRSAAGQHNERLEFLGDSVLSVVIAEELFHRFPKVNEGALTRMRSALVKGDTLSEIGLEFELGDYIRLGAGELKSGGFRRASILADAVEAIIGAVYLDSDFATVKALLLRWYQTRLDTVQPVNQKDAKTRLQEYLQGRRLPLPEYVVTEITGESHRQEFTVECRTSELNQPVVAKGSSRRKAEQIAAAKVLEQIHGR</sequence>
<organism evidence="18 19">
    <name type="scientific">Paraferrimonas sedimenticola</name>
    <dbReference type="NCBI Taxonomy" id="375674"/>
    <lineage>
        <taxon>Bacteria</taxon>
        <taxon>Pseudomonadati</taxon>
        <taxon>Pseudomonadota</taxon>
        <taxon>Gammaproteobacteria</taxon>
        <taxon>Alteromonadales</taxon>
        <taxon>Ferrimonadaceae</taxon>
        <taxon>Paraferrimonas</taxon>
    </lineage>
</organism>
<dbReference type="EC" id="3.1.26.3" evidence="15"/>
<dbReference type="GO" id="GO:0008033">
    <property type="term" value="P:tRNA processing"/>
    <property type="evidence" value="ECO:0007669"/>
    <property type="project" value="UniProtKB-KW"/>
</dbReference>
<dbReference type="PROSITE" id="PS50137">
    <property type="entry name" value="DS_RBD"/>
    <property type="match status" value="1"/>
</dbReference>
<dbReference type="Pfam" id="PF00035">
    <property type="entry name" value="dsrm"/>
    <property type="match status" value="1"/>
</dbReference>
<dbReference type="NCBIfam" id="TIGR02191">
    <property type="entry name" value="RNaseIII"/>
    <property type="match status" value="1"/>
</dbReference>
<evidence type="ECO:0000313" key="19">
    <source>
        <dbReference type="Proteomes" id="UP001161422"/>
    </source>
</evidence>
<evidence type="ECO:0000256" key="14">
    <source>
        <dbReference type="ARBA" id="ARBA00022884"/>
    </source>
</evidence>
<evidence type="ECO:0000256" key="11">
    <source>
        <dbReference type="ARBA" id="ARBA00022759"/>
    </source>
</evidence>
<evidence type="ECO:0000256" key="3">
    <source>
        <dbReference type="ARBA" id="ARBA00010183"/>
    </source>
</evidence>
<comment type="similarity">
    <text evidence="3">Belongs to the ribonuclease III family.</text>
</comment>
<feature type="domain" description="RNase III" evidence="17">
    <location>
        <begin position="4"/>
        <end position="126"/>
    </location>
</feature>
<evidence type="ECO:0000256" key="15">
    <source>
        <dbReference type="HAMAP-Rule" id="MF_00104"/>
    </source>
</evidence>
<feature type="binding site" evidence="15">
    <location>
        <position position="115"/>
    </location>
    <ligand>
        <name>Mg(2+)</name>
        <dbReference type="ChEBI" id="CHEBI:18420"/>
    </ligand>
</feature>
<dbReference type="Pfam" id="PF14622">
    <property type="entry name" value="Ribonucleas_3_3"/>
    <property type="match status" value="1"/>
</dbReference>
<dbReference type="GO" id="GO:0019843">
    <property type="term" value="F:rRNA binding"/>
    <property type="evidence" value="ECO:0007669"/>
    <property type="project" value="UniProtKB-KW"/>
</dbReference>
<reference evidence="18" key="2">
    <citation type="submission" date="2023-01" db="EMBL/GenBank/DDBJ databases">
        <title>Draft genome sequence of Paraferrimonas sedimenticola strain NBRC 101628.</title>
        <authorList>
            <person name="Sun Q."/>
            <person name="Mori K."/>
        </authorList>
    </citation>
    <scope>NUCLEOTIDE SEQUENCE</scope>
    <source>
        <strain evidence="18">NBRC 101628</strain>
    </source>
</reference>
<comment type="subunit">
    <text evidence="4 15">Homodimer.</text>
</comment>
<reference evidence="18" key="1">
    <citation type="journal article" date="2014" name="Int. J. Syst. Evol. Microbiol.">
        <title>Complete genome sequence of Corynebacterium casei LMG S-19264T (=DSM 44701T), isolated from a smear-ripened cheese.</title>
        <authorList>
            <consortium name="US DOE Joint Genome Institute (JGI-PGF)"/>
            <person name="Walter F."/>
            <person name="Albersmeier A."/>
            <person name="Kalinowski J."/>
            <person name="Ruckert C."/>
        </authorList>
    </citation>
    <scope>NUCLEOTIDE SEQUENCE</scope>
    <source>
        <strain evidence="18">NBRC 101628</strain>
    </source>
</reference>
<feature type="binding site" evidence="15">
    <location>
        <position position="39"/>
    </location>
    <ligand>
        <name>Mg(2+)</name>
        <dbReference type="ChEBI" id="CHEBI:18420"/>
    </ligand>
</feature>
<evidence type="ECO:0000256" key="6">
    <source>
        <dbReference type="ARBA" id="ARBA00022552"/>
    </source>
</evidence>
<evidence type="ECO:0000256" key="1">
    <source>
        <dbReference type="ARBA" id="ARBA00000109"/>
    </source>
</evidence>
<dbReference type="GO" id="GO:0006364">
    <property type="term" value="P:rRNA processing"/>
    <property type="evidence" value="ECO:0007669"/>
    <property type="project" value="UniProtKB-UniRule"/>
</dbReference>
<dbReference type="CDD" id="cd10845">
    <property type="entry name" value="DSRM_RNAse_III_family"/>
    <property type="match status" value="1"/>
</dbReference>
<dbReference type="PROSITE" id="PS50142">
    <property type="entry name" value="RNASE_3_2"/>
    <property type="match status" value="1"/>
</dbReference>
<evidence type="ECO:0000256" key="8">
    <source>
        <dbReference type="ARBA" id="ARBA00022694"/>
    </source>
</evidence>
<keyword evidence="9 15" id="KW-0540">Nuclease</keyword>
<accession>A0AA37RXE4</accession>
<dbReference type="Gene3D" id="3.30.160.20">
    <property type="match status" value="1"/>
</dbReference>
<dbReference type="SMART" id="SM00535">
    <property type="entry name" value="RIBOc"/>
    <property type="match status" value="1"/>
</dbReference>
<evidence type="ECO:0000256" key="10">
    <source>
        <dbReference type="ARBA" id="ARBA00022723"/>
    </source>
</evidence>
<keyword evidence="7 15" id="KW-0507">mRNA processing</keyword>
<dbReference type="AlphaFoldDB" id="A0AA37RXE4"/>
<comment type="caution">
    <text evidence="18">The sequence shown here is derived from an EMBL/GenBank/DDBJ whole genome shotgun (WGS) entry which is preliminary data.</text>
</comment>
<dbReference type="InterPro" id="IPR000999">
    <property type="entry name" value="RNase_III_dom"/>
</dbReference>
<comment type="catalytic activity">
    <reaction evidence="1 15">
        <text>Endonucleolytic cleavage to 5'-phosphomonoester.</text>
        <dbReference type="EC" id="3.1.26.3"/>
    </reaction>
</comment>
<keyword evidence="6 15" id="KW-0698">rRNA processing</keyword>
<dbReference type="Proteomes" id="UP001161422">
    <property type="component" value="Unassembled WGS sequence"/>
</dbReference>
<dbReference type="InterPro" id="IPR011907">
    <property type="entry name" value="RNase_III"/>
</dbReference>
<evidence type="ECO:0000259" key="16">
    <source>
        <dbReference type="PROSITE" id="PS50137"/>
    </source>
</evidence>
<keyword evidence="8 15" id="KW-0819">tRNA processing</keyword>
<comment type="function">
    <text evidence="15">Digests double-stranded RNA. Involved in the processing of primary rRNA transcript to yield the immediate precursors to the large and small rRNAs (23S and 16S). Processes some mRNAs, and tRNAs when they are encoded in the rRNA operon. Processes pre-crRNA and tracrRNA of type II CRISPR loci if present in the organism.</text>
</comment>
<dbReference type="InterPro" id="IPR036389">
    <property type="entry name" value="RNase_III_sf"/>
</dbReference>
<evidence type="ECO:0000313" key="18">
    <source>
        <dbReference type="EMBL" id="GLP97189.1"/>
    </source>
</evidence>
<evidence type="ECO:0000259" key="17">
    <source>
        <dbReference type="PROSITE" id="PS50142"/>
    </source>
</evidence>
<feature type="domain" description="DRBM" evidence="16">
    <location>
        <begin position="152"/>
        <end position="222"/>
    </location>
</feature>
<dbReference type="FunFam" id="3.30.160.20:FF:000003">
    <property type="entry name" value="Ribonuclease 3"/>
    <property type="match status" value="1"/>
</dbReference>
<proteinExistence type="inferred from homology"/>
<dbReference type="CDD" id="cd00593">
    <property type="entry name" value="RIBOc"/>
    <property type="match status" value="1"/>
</dbReference>
<keyword evidence="12 15" id="KW-0378">Hydrolase</keyword>
<dbReference type="SUPFAM" id="SSF69065">
    <property type="entry name" value="RNase III domain-like"/>
    <property type="match status" value="1"/>
</dbReference>
<evidence type="ECO:0000256" key="2">
    <source>
        <dbReference type="ARBA" id="ARBA00004496"/>
    </source>
</evidence>
<evidence type="ECO:0000256" key="9">
    <source>
        <dbReference type="ARBA" id="ARBA00022722"/>
    </source>
</evidence>
<dbReference type="SUPFAM" id="SSF54768">
    <property type="entry name" value="dsRNA-binding domain-like"/>
    <property type="match status" value="1"/>
</dbReference>
<evidence type="ECO:0000256" key="7">
    <source>
        <dbReference type="ARBA" id="ARBA00022664"/>
    </source>
</evidence>
<dbReference type="GO" id="GO:0046872">
    <property type="term" value="F:metal ion binding"/>
    <property type="evidence" value="ECO:0007669"/>
    <property type="project" value="UniProtKB-KW"/>
</dbReference>
<evidence type="ECO:0000256" key="5">
    <source>
        <dbReference type="ARBA" id="ARBA00022490"/>
    </source>
</evidence>
<dbReference type="InterPro" id="IPR014720">
    <property type="entry name" value="dsRBD_dom"/>
</dbReference>
<feature type="binding site" evidence="15">
    <location>
        <position position="112"/>
    </location>
    <ligand>
        <name>Mg(2+)</name>
        <dbReference type="ChEBI" id="CHEBI:18420"/>
    </ligand>
</feature>
<name>A0AA37RXE4_9GAMM</name>
<dbReference type="RefSeq" id="WP_095504944.1">
    <property type="nucleotide sequence ID" value="NZ_BSNC01000006.1"/>
</dbReference>
<evidence type="ECO:0000256" key="13">
    <source>
        <dbReference type="ARBA" id="ARBA00022842"/>
    </source>
</evidence>
<dbReference type="HAMAP" id="MF_00104">
    <property type="entry name" value="RNase_III"/>
    <property type="match status" value="1"/>
</dbReference>
<dbReference type="Gene3D" id="1.10.1520.10">
    <property type="entry name" value="Ribonuclease III domain"/>
    <property type="match status" value="1"/>
</dbReference>
<dbReference type="GO" id="GO:0010468">
    <property type="term" value="P:regulation of gene expression"/>
    <property type="evidence" value="ECO:0007669"/>
    <property type="project" value="TreeGrafter"/>
</dbReference>
<evidence type="ECO:0000256" key="12">
    <source>
        <dbReference type="ARBA" id="ARBA00022801"/>
    </source>
</evidence>
<comment type="cofactor">
    <cofactor evidence="15">
        <name>Mg(2+)</name>
        <dbReference type="ChEBI" id="CHEBI:18420"/>
    </cofactor>
</comment>
<dbReference type="GO" id="GO:0005737">
    <property type="term" value="C:cytoplasm"/>
    <property type="evidence" value="ECO:0007669"/>
    <property type="project" value="UniProtKB-SubCell"/>
</dbReference>
<keyword evidence="19" id="KW-1185">Reference proteome</keyword>
<dbReference type="EMBL" id="BSNC01000006">
    <property type="protein sequence ID" value="GLP97189.1"/>
    <property type="molecule type" value="Genomic_DNA"/>
</dbReference>
<dbReference type="GO" id="GO:0004525">
    <property type="term" value="F:ribonuclease III activity"/>
    <property type="evidence" value="ECO:0007669"/>
    <property type="project" value="UniProtKB-UniRule"/>
</dbReference>
<gene>
    <name evidence="15 18" type="primary">rnc</name>
    <name evidence="18" type="ORF">GCM10007895_24960</name>
</gene>
<feature type="active site" evidence="15">
    <location>
        <position position="115"/>
    </location>
</feature>
<dbReference type="GO" id="GO:0006397">
    <property type="term" value="P:mRNA processing"/>
    <property type="evidence" value="ECO:0007669"/>
    <property type="project" value="UniProtKB-UniRule"/>
</dbReference>
<dbReference type="FunFam" id="1.10.1520.10:FF:000001">
    <property type="entry name" value="Ribonuclease 3"/>
    <property type="match status" value="1"/>
</dbReference>
<keyword evidence="10 15" id="KW-0479">Metal-binding</keyword>